<dbReference type="InterPro" id="IPR050993">
    <property type="entry name" value="Isochorismatase_domain"/>
</dbReference>
<sequence length="194" mass="21075">MLSSMSSPIPGALLLCIDLQDIFLKAMPDAGRLSSRCEFAIEAARLLGIPVAFTEQVPQKLGPTAPQFLKAAAGGTRRKPQQLAKNTFSALADDGIRETLLEKHKVEHLILCGIETPICVYQTALDAINSDLQVTLLTDCLSARRPDDAREALAALIRLGAYALPSETIFYSVVGTTEHPAFKDYTKLVKKYST</sequence>
<evidence type="ECO:0000313" key="2">
    <source>
        <dbReference type="EMBL" id="AWI08936.1"/>
    </source>
</evidence>
<dbReference type="InterPro" id="IPR000868">
    <property type="entry name" value="Isochorismatase-like_dom"/>
</dbReference>
<dbReference type="SUPFAM" id="SSF52499">
    <property type="entry name" value="Isochorismatase-like hydrolases"/>
    <property type="match status" value="1"/>
</dbReference>
<dbReference type="KEGG" id="elut:CKA38_06455"/>
<accession>A0A2U8E2D3</accession>
<dbReference type="EMBL" id="CP023004">
    <property type="protein sequence ID" value="AWI08936.1"/>
    <property type="molecule type" value="Genomic_DNA"/>
</dbReference>
<evidence type="ECO:0000313" key="3">
    <source>
        <dbReference type="Proteomes" id="UP000244896"/>
    </source>
</evidence>
<evidence type="ECO:0000259" key="1">
    <source>
        <dbReference type="Pfam" id="PF00857"/>
    </source>
</evidence>
<keyword evidence="3" id="KW-1185">Reference proteome</keyword>
<dbReference type="Pfam" id="PF00857">
    <property type="entry name" value="Isochorismatase"/>
    <property type="match status" value="1"/>
</dbReference>
<dbReference type="AlphaFoldDB" id="A0A2U8E2D3"/>
<reference evidence="2 3" key="1">
    <citation type="journal article" date="2018" name="Syst. Appl. Microbiol.">
        <title>Ereboglobus luteus gen. nov. sp. nov. from cockroach guts, and new insights into the oxygen relationship of the genera Opitutus and Didymococcus (Verrucomicrobia: Opitutaceae).</title>
        <authorList>
            <person name="Tegtmeier D."/>
            <person name="Belitz A."/>
            <person name="Radek R."/>
            <person name="Heimerl T."/>
            <person name="Brune A."/>
        </authorList>
    </citation>
    <scope>NUCLEOTIDE SEQUENCE [LARGE SCALE GENOMIC DNA]</scope>
    <source>
        <strain evidence="2 3">Ho45</strain>
    </source>
</reference>
<dbReference type="InterPro" id="IPR036380">
    <property type="entry name" value="Isochorismatase-like_sf"/>
</dbReference>
<gene>
    <name evidence="2" type="ORF">CKA38_06455</name>
</gene>
<dbReference type="Proteomes" id="UP000244896">
    <property type="component" value="Chromosome"/>
</dbReference>
<feature type="domain" description="Isochorismatase-like" evidence="1">
    <location>
        <begin position="13"/>
        <end position="164"/>
    </location>
</feature>
<name>A0A2U8E2D3_9BACT</name>
<dbReference type="PANTHER" id="PTHR14119:SF3">
    <property type="entry name" value="ISOCHORISMATASE DOMAIN-CONTAINING PROTEIN 2"/>
    <property type="match status" value="1"/>
</dbReference>
<dbReference type="Gene3D" id="3.40.50.850">
    <property type="entry name" value="Isochorismatase-like"/>
    <property type="match status" value="1"/>
</dbReference>
<dbReference type="OrthoDB" id="9789777at2"/>
<dbReference type="PANTHER" id="PTHR14119">
    <property type="entry name" value="HYDROLASE"/>
    <property type="match status" value="1"/>
</dbReference>
<protein>
    <submittedName>
        <fullName evidence="2">Isochorismatase</fullName>
    </submittedName>
</protein>
<proteinExistence type="predicted"/>
<organism evidence="2 3">
    <name type="scientific">Ereboglobus luteus</name>
    <dbReference type="NCBI Taxonomy" id="1796921"/>
    <lineage>
        <taxon>Bacteria</taxon>
        <taxon>Pseudomonadati</taxon>
        <taxon>Verrucomicrobiota</taxon>
        <taxon>Opitutia</taxon>
        <taxon>Opitutales</taxon>
        <taxon>Opitutaceae</taxon>
        <taxon>Ereboglobus</taxon>
    </lineage>
</organism>